<evidence type="ECO:0000256" key="7">
    <source>
        <dbReference type="ARBA" id="ARBA00022840"/>
    </source>
</evidence>
<dbReference type="InterPro" id="IPR036097">
    <property type="entry name" value="HisK_dim/P_sf"/>
</dbReference>
<dbReference type="OrthoDB" id="9792854at2"/>
<evidence type="ECO:0000256" key="3">
    <source>
        <dbReference type="ARBA" id="ARBA00022553"/>
    </source>
</evidence>
<keyword evidence="5" id="KW-0547">Nucleotide-binding</keyword>
<dbReference type="PROSITE" id="PS50109">
    <property type="entry name" value="HIS_KIN"/>
    <property type="match status" value="1"/>
</dbReference>
<keyword evidence="7" id="KW-0067">ATP-binding</keyword>
<feature type="transmembrane region" description="Helical" evidence="12">
    <location>
        <begin position="12"/>
        <end position="35"/>
    </location>
</feature>
<dbReference type="Proteomes" id="UP000005317">
    <property type="component" value="Unassembled WGS sequence"/>
</dbReference>
<dbReference type="Pfam" id="PF00512">
    <property type="entry name" value="HisKA"/>
    <property type="match status" value="1"/>
</dbReference>
<keyword evidence="16" id="KW-1185">Reference proteome</keyword>
<dbReference type="PANTHER" id="PTHR45339">
    <property type="entry name" value="HYBRID SIGNAL TRANSDUCTION HISTIDINE KINASE J"/>
    <property type="match status" value="1"/>
</dbReference>
<keyword evidence="12" id="KW-0472">Membrane</keyword>
<dbReference type="SMART" id="SM00448">
    <property type="entry name" value="REC"/>
    <property type="match status" value="2"/>
</dbReference>
<dbReference type="Gene3D" id="3.40.50.2300">
    <property type="match status" value="2"/>
</dbReference>
<evidence type="ECO:0000256" key="8">
    <source>
        <dbReference type="ARBA" id="ARBA00023012"/>
    </source>
</evidence>
<keyword evidence="12" id="KW-0812">Transmembrane</keyword>
<dbReference type="CDD" id="cd16922">
    <property type="entry name" value="HATPase_EvgS-ArcB-TorS-like"/>
    <property type="match status" value="1"/>
</dbReference>
<dbReference type="Gene3D" id="3.30.565.10">
    <property type="entry name" value="Histidine kinase-like ATPase, C-terminal domain"/>
    <property type="match status" value="1"/>
</dbReference>
<comment type="subunit">
    <text evidence="9">At low DSF concentrations, interacts with RpfF.</text>
</comment>
<dbReference type="AlphaFoldDB" id="A0A656HKM5"/>
<evidence type="ECO:0000256" key="2">
    <source>
        <dbReference type="ARBA" id="ARBA00012438"/>
    </source>
</evidence>
<evidence type="ECO:0000256" key="5">
    <source>
        <dbReference type="ARBA" id="ARBA00022741"/>
    </source>
</evidence>
<evidence type="ECO:0000256" key="4">
    <source>
        <dbReference type="ARBA" id="ARBA00022679"/>
    </source>
</evidence>
<dbReference type="InterPro" id="IPR036890">
    <property type="entry name" value="HATPase_C_sf"/>
</dbReference>
<evidence type="ECO:0000313" key="16">
    <source>
        <dbReference type="Proteomes" id="UP000005317"/>
    </source>
</evidence>
<evidence type="ECO:0000259" key="13">
    <source>
        <dbReference type="PROSITE" id="PS50109"/>
    </source>
</evidence>
<dbReference type="PROSITE" id="PS50110">
    <property type="entry name" value="RESPONSE_REGULATORY"/>
    <property type="match status" value="2"/>
</dbReference>
<evidence type="ECO:0000256" key="10">
    <source>
        <dbReference type="ARBA" id="ARBA00068150"/>
    </source>
</evidence>
<organism evidence="15 16">
    <name type="scientific">Thiothrix nivea (strain ATCC 35100 / DSM 5205 / JP2)</name>
    <dbReference type="NCBI Taxonomy" id="870187"/>
    <lineage>
        <taxon>Bacteria</taxon>
        <taxon>Pseudomonadati</taxon>
        <taxon>Pseudomonadota</taxon>
        <taxon>Gammaproteobacteria</taxon>
        <taxon>Thiotrichales</taxon>
        <taxon>Thiotrichaceae</taxon>
        <taxon>Thiothrix</taxon>
    </lineage>
</organism>
<dbReference type="CDD" id="cd00156">
    <property type="entry name" value="REC"/>
    <property type="match status" value="1"/>
</dbReference>
<dbReference type="SMART" id="SM00388">
    <property type="entry name" value="HisKA"/>
    <property type="match status" value="1"/>
</dbReference>
<dbReference type="InterPro" id="IPR005467">
    <property type="entry name" value="His_kinase_dom"/>
</dbReference>
<feature type="domain" description="Response regulatory" evidence="14">
    <location>
        <begin position="640"/>
        <end position="757"/>
    </location>
</feature>
<evidence type="ECO:0000256" key="9">
    <source>
        <dbReference type="ARBA" id="ARBA00064003"/>
    </source>
</evidence>
<dbReference type="InterPro" id="IPR011006">
    <property type="entry name" value="CheY-like_superfamily"/>
</dbReference>
<proteinExistence type="predicted"/>
<keyword evidence="6 15" id="KW-0418">Kinase</keyword>
<keyword evidence="4" id="KW-0808">Transferase</keyword>
<dbReference type="GO" id="GO:0005524">
    <property type="term" value="F:ATP binding"/>
    <property type="evidence" value="ECO:0007669"/>
    <property type="project" value="UniProtKB-KW"/>
</dbReference>
<dbReference type="PRINTS" id="PR00344">
    <property type="entry name" value="BCTRLSENSOR"/>
</dbReference>
<dbReference type="Pfam" id="PF00072">
    <property type="entry name" value="Response_reg"/>
    <property type="match status" value="1"/>
</dbReference>
<feature type="domain" description="Histidine kinase" evidence="13">
    <location>
        <begin position="259"/>
        <end position="480"/>
    </location>
</feature>
<dbReference type="CDD" id="cd17546">
    <property type="entry name" value="REC_hyHK_CKI1_RcsC-like"/>
    <property type="match status" value="1"/>
</dbReference>
<evidence type="ECO:0000256" key="11">
    <source>
        <dbReference type="PROSITE-ProRule" id="PRU00169"/>
    </source>
</evidence>
<dbReference type="Gene3D" id="1.10.287.130">
    <property type="match status" value="1"/>
</dbReference>
<evidence type="ECO:0000256" key="1">
    <source>
        <dbReference type="ARBA" id="ARBA00000085"/>
    </source>
</evidence>
<dbReference type="SUPFAM" id="SSF52172">
    <property type="entry name" value="CheY-like"/>
    <property type="match status" value="2"/>
</dbReference>
<dbReference type="FunFam" id="1.10.287.130:FF:000002">
    <property type="entry name" value="Two-component osmosensing histidine kinase"/>
    <property type="match status" value="1"/>
</dbReference>
<keyword evidence="12" id="KW-1133">Transmembrane helix</keyword>
<dbReference type="SUPFAM" id="SSF47384">
    <property type="entry name" value="Homodimeric domain of signal transducing histidine kinase"/>
    <property type="match status" value="1"/>
</dbReference>
<dbReference type="EC" id="2.7.13.3" evidence="2"/>
<accession>A0A656HKM5</accession>
<dbReference type="SUPFAM" id="SSF55874">
    <property type="entry name" value="ATPase domain of HSP90 chaperone/DNA topoisomerase II/histidine kinase"/>
    <property type="match status" value="1"/>
</dbReference>
<evidence type="ECO:0000256" key="12">
    <source>
        <dbReference type="SAM" id="Phobius"/>
    </source>
</evidence>
<feature type="modified residue" description="4-aspartylphosphate" evidence="11">
    <location>
        <position position="550"/>
    </location>
</feature>
<comment type="catalytic activity">
    <reaction evidence="1">
        <text>ATP + protein L-histidine = ADP + protein N-phospho-L-histidine.</text>
        <dbReference type="EC" id="2.7.13.3"/>
    </reaction>
</comment>
<keyword evidence="8" id="KW-0902">Two-component regulatory system</keyword>
<dbReference type="FunFam" id="3.30.565.10:FF:000010">
    <property type="entry name" value="Sensor histidine kinase RcsC"/>
    <property type="match status" value="1"/>
</dbReference>
<evidence type="ECO:0000259" key="14">
    <source>
        <dbReference type="PROSITE" id="PS50110"/>
    </source>
</evidence>
<dbReference type="EMBL" id="JH651384">
    <property type="protein sequence ID" value="EIJ36833.1"/>
    <property type="molecule type" value="Genomic_DNA"/>
</dbReference>
<dbReference type="InterPro" id="IPR003594">
    <property type="entry name" value="HATPase_dom"/>
</dbReference>
<reference evidence="16" key="1">
    <citation type="journal article" date="2011" name="Stand. Genomic Sci.">
        <title>Genome sequence of the filamentous, gliding Thiothrix nivea neotype strain (JP2(T)).</title>
        <authorList>
            <person name="Lapidus A."/>
            <person name="Nolan M."/>
            <person name="Lucas S."/>
            <person name="Glavina Del Rio T."/>
            <person name="Tice H."/>
            <person name="Cheng J.F."/>
            <person name="Tapia R."/>
            <person name="Han C."/>
            <person name="Goodwin L."/>
            <person name="Pitluck S."/>
            <person name="Liolios K."/>
            <person name="Pagani I."/>
            <person name="Ivanova N."/>
            <person name="Huntemann M."/>
            <person name="Mavromatis K."/>
            <person name="Mikhailova N."/>
            <person name="Pati A."/>
            <person name="Chen A."/>
            <person name="Palaniappan K."/>
            <person name="Land M."/>
            <person name="Brambilla E.M."/>
            <person name="Rohde M."/>
            <person name="Abt B."/>
            <person name="Verbarg S."/>
            <person name="Goker M."/>
            <person name="Bristow J."/>
            <person name="Eisen J.A."/>
            <person name="Markowitz V."/>
            <person name="Hugenholtz P."/>
            <person name="Kyrpides N.C."/>
            <person name="Klenk H.P."/>
            <person name="Woyke T."/>
        </authorList>
    </citation>
    <scope>NUCLEOTIDE SEQUENCE [LARGE SCALE GENOMIC DNA]</scope>
    <source>
        <strain evidence="16">ATCC 35100 / DSM 5205 / JP2</strain>
    </source>
</reference>
<dbReference type="CDD" id="cd00082">
    <property type="entry name" value="HisKA"/>
    <property type="match status" value="1"/>
</dbReference>
<feature type="modified residue" description="4-aspartylphosphate" evidence="11">
    <location>
        <position position="689"/>
    </location>
</feature>
<feature type="domain" description="Response regulatory" evidence="14">
    <location>
        <begin position="500"/>
        <end position="616"/>
    </location>
</feature>
<evidence type="ECO:0000256" key="6">
    <source>
        <dbReference type="ARBA" id="ARBA00022777"/>
    </source>
</evidence>
<sequence>MHRHNIPQLKQLQAIDTALLIFLLSVLILITWVALGNLTKKTHENLHDIELVLEQAHTSFLTHLQLETLANRNHDIFDSLNEVLLNIALGSEGIADNRQKLQALKTQLEQQSQQLPTFGKSELTEEYTKATAGILTLIDQAQSQPPDAWRNLIMDARDSIQQIRLMTEKMESMYGFTGQGISEAFDHSLQNTTRNMQETQHSLATIQERSIIGKLLIIVFLLISRLYFSSRFNLIVQTATAAQRIAEEAVKTKARFLATMSHEIRTPMNGVIGMTRLLMNTPMSKKQTEFTESIRLSGEHLLTVINDVLDFSKIEAGKLDLKRESFELRSCIEEVLNLLSAKALEKKLELAYVVAPNIPLYIEGDMVRLRQILTNLIGNAIKFTDSGNVTVVVNLHTCHDEDLELEFEISDTGCGIPADRLDSVFEQFSHIDDGQTRHYEGTGLGLSISRNLVEMMGGRIWVKSILNKGSRFHFTIRTRATEGSLKLFHHSNIPSLSGKHLLLVTNSLTSAQSVQDFCARWGAKADIKTSAADAINRIAGESVYDIVLVDSNLPEDSALEVAGYVRQRYSKQELPLILIAPPNDLLPRETVRELYNLYLTKPVTRSRLFDSLMTVLGELNLVTNRQKTSTLKLAERLPLTILLAEDNPINQVVASSILDEMGYKIDLAENGRQAIAALHKKNYDVIFMDMQMPEMGGLETTRHIRAEFPPARQPAIIAMTANAMDGDRQECLNAGMNDYISKPVLPEAVEAALEQWCKKKADPLPMAAEFSLCG</sequence>
<dbReference type="InterPro" id="IPR001789">
    <property type="entry name" value="Sig_transdc_resp-reg_receiver"/>
</dbReference>
<evidence type="ECO:0000313" key="15">
    <source>
        <dbReference type="EMBL" id="EIJ36833.1"/>
    </source>
</evidence>
<gene>
    <name evidence="15" type="ORF">Thini_4352</name>
</gene>
<dbReference type="PANTHER" id="PTHR45339:SF1">
    <property type="entry name" value="HYBRID SIGNAL TRANSDUCTION HISTIDINE KINASE J"/>
    <property type="match status" value="1"/>
</dbReference>
<dbReference type="RefSeq" id="WP_002710698.1">
    <property type="nucleotide sequence ID" value="NZ_JH651384.1"/>
</dbReference>
<dbReference type="InterPro" id="IPR004358">
    <property type="entry name" value="Sig_transdc_His_kin-like_C"/>
</dbReference>
<name>A0A656HKM5_THINJ</name>
<protein>
    <recommendedName>
        <fullName evidence="10">Sensory/regulatory protein RpfC</fullName>
        <ecNumber evidence="2">2.7.13.3</ecNumber>
    </recommendedName>
</protein>
<dbReference type="InterPro" id="IPR003661">
    <property type="entry name" value="HisK_dim/P_dom"/>
</dbReference>
<dbReference type="SMART" id="SM00387">
    <property type="entry name" value="HATPase_c"/>
    <property type="match status" value="1"/>
</dbReference>
<dbReference type="GO" id="GO:0000155">
    <property type="term" value="F:phosphorelay sensor kinase activity"/>
    <property type="evidence" value="ECO:0007669"/>
    <property type="project" value="InterPro"/>
</dbReference>
<dbReference type="Pfam" id="PF02518">
    <property type="entry name" value="HATPase_c"/>
    <property type="match status" value="1"/>
</dbReference>
<keyword evidence="3 11" id="KW-0597">Phosphoprotein</keyword>